<evidence type="ECO:0000313" key="5">
    <source>
        <dbReference type="Proteomes" id="UP000761534"/>
    </source>
</evidence>
<dbReference type="Pfam" id="PF05368">
    <property type="entry name" value="NmrA"/>
    <property type="match status" value="1"/>
</dbReference>
<dbReference type="PANTHER" id="PTHR47706">
    <property type="entry name" value="NMRA-LIKE FAMILY PROTEIN"/>
    <property type="match status" value="1"/>
</dbReference>
<evidence type="ECO:0000313" key="4">
    <source>
        <dbReference type="EMBL" id="KAA8916425.1"/>
    </source>
</evidence>
<dbReference type="PANTHER" id="PTHR47706:SF9">
    <property type="entry name" value="NMRA-LIKE DOMAIN-CONTAINING PROTEIN-RELATED"/>
    <property type="match status" value="1"/>
</dbReference>
<evidence type="ECO:0000259" key="3">
    <source>
        <dbReference type="Pfam" id="PF05368"/>
    </source>
</evidence>
<dbReference type="OrthoDB" id="9974981at2759"/>
<comment type="caution">
    <text evidence="4">The sequence shown here is derived from an EMBL/GenBank/DDBJ whole genome shotgun (WGS) entry which is preliminary data.</text>
</comment>
<dbReference type="AlphaFoldDB" id="A0A642VCF4"/>
<keyword evidence="5" id="KW-1185">Reference proteome</keyword>
<reference evidence="4" key="1">
    <citation type="journal article" date="2019" name="G3 (Bethesda)">
        <title>Genome Assemblies of Two Rare Opportunistic Yeast Pathogens: Diutina rugosa (syn. Candida rugosa) and Trichomonascus ciferrii (syn. Candida ciferrii).</title>
        <authorList>
            <person name="Mixao V."/>
            <person name="Saus E."/>
            <person name="Hansen A.P."/>
            <person name="Lass-Florl C."/>
            <person name="Gabaldon T."/>
        </authorList>
    </citation>
    <scope>NUCLEOTIDE SEQUENCE</scope>
    <source>
        <strain evidence="4">CBS 4856</strain>
    </source>
</reference>
<dbReference type="GO" id="GO:0016491">
    <property type="term" value="F:oxidoreductase activity"/>
    <property type="evidence" value="ECO:0007669"/>
    <property type="project" value="UniProtKB-KW"/>
</dbReference>
<dbReference type="InterPro" id="IPR008030">
    <property type="entry name" value="NmrA-like"/>
</dbReference>
<name>A0A642VCF4_9ASCO</name>
<sequence>MSSSGNKTKVAVFGLNGELGKPLIEAFTSDEYKGQYALPIRAATRDPSKFSSTNDVEYVRADINDAESLKTALDGVDVVLDVTAAATSSKPLIDAAVAAGVSVYFLSEFGCDLDSPGLKWIPPDFAVKFDEAKHAEQYPQLKTVSVRTSLFADIVVPRAPGLFGIDVSNKKAIKYEGYENKFSVIWVADISKAVASVAYKDPKALPDVIKLHGSSVSIKDIIEYYEQKEGAKFDLTPFSWEDSKNLAAESERKLNQNDFSSPAEAGGLFINILRAYGLNPEDRSVVDFADNNNNDLIDFKFKQWKE</sequence>
<protein>
    <recommendedName>
        <fullName evidence="3">NmrA-like domain-containing protein</fullName>
    </recommendedName>
</protein>
<proteinExistence type="predicted"/>
<dbReference type="SUPFAM" id="SSF51735">
    <property type="entry name" value="NAD(P)-binding Rossmann-fold domains"/>
    <property type="match status" value="1"/>
</dbReference>
<dbReference type="InterPro" id="IPR051609">
    <property type="entry name" value="NmrA/Isoflavone_reductase-like"/>
</dbReference>
<keyword evidence="2" id="KW-0560">Oxidoreductase</keyword>
<keyword evidence="1" id="KW-0521">NADP</keyword>
<dbReference type="Proteomes" id="UP000761534">
    <property type="component" value="Unassembled WGS sequence"/>
</dbReference>
<gene>
    <name evidence="4" type="ORF">TRICI_001420</name>
</gene>
<organism evidence="4 5">
    <name type="scientific">Trichomonascus ciferrii</name>
    <dbReference type="NCBI Taxonomy" id="44093"/>
    <lineage>
        <taxon>Eukaryota</taxon>
        <taxon>Fungi</taxon>
        <taxon>Dikarya</taxon>
        <taxon>Ascomycota</taxon>
        <taxon>Saccharomycotina</taxon>
        <taxon>Dipodascomycetes</taxon>
        <taxon>Dipodascales</taxon>
        <taxon>Trichomonascaceae</taxon>
        <taxon>Trichomonascus</taxon>
        <taxon>Trichomonascus ciferrii complex</taxon>
    </lineage>
</organism>
<accession>A0A642VCF4</accession>
<evidence type="ECO:0000256" key="1">
    <source>
        <dbReference type="ARBA" id="ARBA00022857"/>
    </source>
</evidence>
<dbReference type="Gene3D" id="3.40.50.720">
    <property type="entry name" value="NAD(P)-binding Rossmann-like Domain"/>
    <property type="match status" value="1"/>
</dbReference>
<dbReference type="EMBL" id="SWFS01000099">
    <property type="protein sequence ID" value="KAA8916425.1"/>
    <property type="molecule type" value="Genomic_DNA"/>
</dbReference>
<dbReference type="InterPro" id="IPR036291">
    <property type="entry name" value="NAD(P)-bd_dom_sf"/>
</dbReference>
<evidence type="ECO:0000256" key="2">
    <source>
        <dbReference type="ARBA" id="ARBA00023002"/>
    </source>
</evidence>
<feature type="domain" description="NmrA-like" evidence="3">
    <location>
        <begin position="7"/>
        <end position="245"/>
    </location>
</feature>
<dbReference type="VEuPathDB" id="FungiDB:TRICI_001420"/>